<name>A0A3B0RU20_9ZZZZ</name>
<gene>
    <name evidence="2" type="ORF">MNBD_ACTINO02-719</name>
</gene>
<dbReference type="InterPro" id="IPR029068">
    <property type="entry name" value="Glyas_Bleomycin-R_OHBP_Dase"/>
</dbReference>
<feature type="domain" description="VOC" evidence="1">
    <location>
        <begin position="12"/>
        <end position="130"/>
    </location>
</feature>
<feature type="domain" description="VOC" evidence="1">
    <location>
        <begin position="144"/>
        <end position="260"/>
    </location>
</feature>
<accession>A0A3B0RU20</accession>
<protein>
    <recommendedName>
        <fullName evidence="1">VOC domain-containing protein</fullName>
    </recommendedName>
</protein>
<evidence type="ECO:0000313" key="2">
    <source>
        <dbReference type="EMBL" id="VAV95459.1"/>
    </source>
</evidence>
<dbReference type="CDD" id="cd07247">
    <property type="entry name" value="SgaA_N_like"/>
    <property type="match status" value="2"/>
</dbReference>
<organism evidence="2">
    <name type="scientific">hydrothermal vent metagenome</name>
    <dbReference type="NCBI Taxonomy" id="652676"/>
    <lineage>
        <taxon>unclassified sequences</taxon>
        <taxon>metagenomes</taxon>
        <taxon>ecological metagenomes</taxon>
    </lineage>
</organism>
<dbReference type="Gene3D" id="3.10.180.10">
    <property type="entry name" value="2,3-Dihydroxybiphenyl 1,2-Dioxygenase, domain 1"/>
    <property type="match status" value="2"/>
</dbReference>
<dbReference type="PROSITE" id="PS51819">
    <property type="entry name" value="VOC"/>
    <property type="match status" value="2"/>
</dbReference>
<dbReference type="SUPFAM" id="SSF54593">
    <property type="entry name" value="Glyoxalase/Bleomycin resistance protein/Dihydroxybiphenyl dioxygenase"/>
    <property type="match status" value="2"/>
</dbReference>
<dbReference type="Pfam" id="PF00903">
    <property type="entry name" value="Glyoxalase"/>
    <property type="match status" value="2"/>
</dbReference>
<dbReference type="InterPro" id="IPR052164">
    <property type="entry name" value="Anthracycline_SecMetBiosynth"/>
</dbReference>
<proteinExistence type="predicted"/>
<dbReference type="PANTHER" id="PTHR33993">
    <property type="entry name" value="GLYOXALASE-RELATED"/>
    <property type="match status" value="1"/>
</dbReference>
<reference evidence="2" key="1">
    <citation type="submission" date="2018-06" db="EMBL/GenBank/DDBJ databases">
        <authorList>
            <person name="Zhirakovskaya E."/>
        </authorList>
    </citation>
    <scope>NUCLEOTIDE SEQUENCE</scope>
</reference>
<sequence length="264" mass="27966">MKGAFFVNKTGGFYWVDLMSTDAAGAREFYEKVLEWSPQDITTPDGSTYMMLTHEGDLVAGLGEHSAAMKAQGVPSMWNSYVTVDDVAASVDAARNLGATIMLEPRTIEGAGTMAHIVDPVGAAISLWQPDGHDGGEKFNTPNSLTWNELMTRDPVTAAEFYIALFGWSFEEVEDSEPPYTTILNGPNMNGGLLDATTLLPDGAPSMWGVYFAVADTDATVDAAVAGGGRVIHGPVDMPGVGRTAVIADPQGAVFSVIRSEQPG</sequence>
<evidence type="ECO:0000259" key="1">
    <source>
        <dbReference type="PROSITE" id="PS51819"/>
    </source>
</evidence>
<dbReference type="PANTHER" id="PTHR33993:SF14">
    <property type="entry name" value="GB|AAF24581.1"/>
    <property type="match status" value="1"/>
</dbReference>
<dbReference type="AlphaFoldDB" id="A0A3B0RU20"/>
<dbReference type="EMBL" id="UOEK01000078">
    <property type="protein sequence ID" value="VAV95459.1"/>
    <property type="molecule type" value="Genomic_DNA"/>
</dbReference>
<dbReference type="InterPro" id="IPR037523">
    <property type="entry name" value="VOC_core"/>
</dbReference>
<dbReference type="InterPro" id="IPR004360">
    <property type="entry name" value="Glyas_Fos-R_dOase_dom"/>
</dbReference>